<keyword evidence="2" id="KW-1185">Reference proteome</keyword>
<protein>
    <submittedName>
        <fullName evidence="1">Uncharacterized protein</fullName>
    </submittedName>
</protein>
<dbReference type="InParanoid" id="B9RCE5"/>
<gene>
    <name evidence="1" type="ORF">RCOM_1687370</name>
</gene>
<evidence type="ECO:0000313" key="1">
    <source>
        <dbReference type="EMBL" id="EEF51216.1"/>
    </source>
</evidence>
<proteinExistence type="predicted"/>
<evidence type="ECO:0000313" key="2">
    <source>
        <dbReference type="Proteomes" id="UP000008311"/>
    </source>
</evidence>
<sequence>MENRSVDVTYEYNSYTLLGVLHDTGTEFTLDDDTVGEEWNAGTSSITFSFTHDNFLRCYIIDRISKNILHERYDLTLQEWINHLKRETINPIARYPIPHRQGPTIPSHTANYVPNEYRKLIKSMVTFVVDIHDAGYSTAGFGMPNIVIKNEVVKFWKVQFITASMGSKNNDFICLHRVVESLFSGEQHLHLPREMQHFLDLLISGTQSEDEYLISRHVAIMSHDERVSFFTDCWERQHSLPKNQQGCYKRATRGLGRNQNWTGRISDTSLGPLYDCYDYHTRTNGGFDDRSGNKERINRELIKCWRHLGTHLREKGKTYGYAFNDRDIDVMVMHVFADKIAQFQKLLWTNDGILTEFR</sequence>
<dbReference type="AlphaFoldDB" id="B9RCE5"/>
<reference evidence="2" key="1">
    <citation type="journal article" date="2010" name="Nat. Biotechnol.">
        <title>Draft genome sequence of the oilseed species Ricinus communis.</title>
        <authorList>
            <person name="Chan A.P."/>
            <person name="Crabtree J."/>
            <person name="Zhao Q."/>
            <person name="Lorenzi H."/>
            <person name="Orvis J."/>
            <person name="Puiu D."/>
            <person name="Melake-Berhan A."/>
            <person name="Jones K.M."/>
            <person name="Redman J."/>
            <person name="Chen G."/>
            <person name="Cahoon E.B."/>
            <person name="Gedil M."/>
            <person name="Stanke M."/>
            <person name="Haas B.J."/>
            <person name="Wortman J.R."/>
            <person name="Fraser-Liggett C.M."/>
            <person name="Ravel J."/>
            <person name="Rabinowicz P.D."/>
        </authorList>
    </citation>
    <scope>NUCLEOTIDE SEQUENCE [LARGE SCALE GENOMIC DNA]</scope>
    <source>
        <strain evidence="2">cv. Hale</strain>
    </source>
</reference>
<organism evidence="1 2">
    <name type="scientific">Ricinus communis</name>
    <name type="common">Castor bean</name>
    <dbReference type="NCBI Taxonomy" id="3988"/>
    <lineage>
        <taxon>Eukaryota</taxon>
        <taxon>Viridiplantae</taxon>
        <taxon>Streptophyta</taxon>
        <taxon>Embryophyta</taxon>
        <taxon>Tracheophyta</taxon>
        <taxon>Spermatophyta</taxon>
        <taxon>Magnoliopsida</taxon>
        <taxon>eudicotyledons</taxon>
        <taxon>Gunneridae</taxon>
        <taxon>Pentapetalae</taxon>
        <taxon>rosids</taxon>
        <taxon>fabids</taxon>
        <taxon>Malpighiales</taxon>
        <taxon>Euphorbiaceae</taxon>
        <taxon>Acalyphoideae</taxon>
        <taxon>Acalypheae</taxon>
        <taxon>Ricinus</taxon>
    </lineage>
</organism>
<accession>B9RCE5</accession>
<dbReference type="EMBL" id="EQ973774">
    <property type="protein sequence ID" value="EEF51216.1"/>
    <property type="molecule type" value="Genomic_DNA"/>
</dbReference>
<dbReference type="PANTHER" id="PTHR35161">
    <property type="entry name" value="OS02G0303100 PROTEIN"/>
    <property type="match status" value="1"/>
</dbReference>
<name>B9RCE5_RICCO</name>
<dbReference type="Proteomes" id="UP000008311">
    <property type="component" value="Unassembled WGS sequence"/>
</dbReference>
<dbReference type="PANTHER" id="PTHR35161:SF22">
    <property type="match status" value="1"/>
</dbReference>